<name>A0A7M7PSB6_STRPU</name>
<accession>A0A7M7PSB6</accession>
<protein>
    <submittedName>
        <fullName evidence="1">Uncharacterized protein</fullName>
    </submittedName>
</protein>
<proteinExistence type="predicted"/>
<evidence type="ECO:0000313" key="1">
    <source>
        <dbReference type="EnsemblMetazoa" id="XP_030854538"/>
    </source>
</evidence>
<reference evidence="1" key="2">
    <citation type="submission" date="2021-01" db="UniProtKB">
        <authorList>
            <consortium name="EnsemblMetazoa"/>
        </authorList>
    </citation>
    <scope>IDENTIFICATION</scope>
</reference>
<dbReference type="RefSeq" id="XP_030854538.1">
    <property type="nucleotide sequence ID" value="XM_030998678.1"/>
</dbReference>
<dbReference type="EnsemblMetazoa" id="XM_030998678">
    <property type="protein sequence ID" value="XP_030854538"/>
    <property type="gene ID" value="LOC115929525"/>
</dbReference>
<organism evidence="1 2">
    <name type="scientific">Strongylocentrotus purpuratus</name>
    <name type="common">Purple sea urchin</name>
    <dbReference type="NCBI Taxonomy" id="7668"/>
    <lineage>
        <taxon>Eukaryota</taxon>
        <taxon>Metazoa</taxon>
        <taxon>Echinodermata</taxon>
        <taxon>Eleutherozoa</taxon>
        <taxon>Echinozoa</taxon>
        <taxon>Echinoidea</taxon>
        <taxon>Euechinoidea</taxon>
        <taxon>Echinacea</taxon>
        <taxon>Camarodonta</taxon>
        <taxon>Echinidea</taxon>
        <taxon>Strongylocentrotidae</taxon>
        <taxon>Strongylocentrotus</taxon>
    </lineage>
</organism>
<sequence length="199" mass="21962">MTVHHHTPLLTSSNKLPPSSQKAVLIVQHTAVTSPQDFSPPVIPGSAKTRPWGVFTALSPKQHCGRSMEHQHIHVMYRDLYRMTAKRNVAKLISTTLVTNDSAPPYPFAHQFKQTTALESEGCPHRPTHSGNITPGLQPSGDTWFSEDYALGSVYGSVTKTALWQKYGTPAYTCNVSGPSQDDCKAQHCKAHFYNPSHQ</sequence>
<dbReference type="KEGG" id="spu:115929525"/>
<dbReference type="InParanoid" id="A0A7M7PSB6"/>
<keyword evidence="2" id="KW-1185">Reference proteome</keyword>
<evidence type="ECO:0000313" key="2">
    <source>
        <dbReference type="Proteomes" id="UP000007110"/>
    </source>
</evidence>
<reference evidence="2" key="1">
    <citation type="submission" date="2015-02" db="EMBL/GenBank/DDBJ databases">
        <title>Genome sequencing for Strongylocentrotus purpuratus.</title>
        <authorList>
            <person name="Murali S."/>
            <person name="Liu Y."/>
            <person name="Vee V."/>
            <person name="English A."/>
            <person name="Wang M."/>
            <person name="Skinner E."/>
            <person name="Han Y."/>
            <person name="Muzny D.M."/>
            <person name="Worley K.C."/>
            <person name="Gibbs R.A."/>
        </authorList>
    </citation>
    <scope>NUCLEOTIDE SEQUENCE</scope>
</reference>
<dbReference type="AlphaFoldDB" id="A0A7M7PSB6"/>
<dbReference type="Proteomes" id="UP000007110">
    <property type="component" value="Unassembled WGS sequence"/>
</dbReference>
<dbReference type="GeneID" id="115929525"/>